<evidence type="ECO:0000256" key="1">
    <source>
        <dbReference type="SAM" id="Coils"/>
    </source>
</evidence>
<proteinExistence type="predicted"/>
<evidence type="ECO:0000313" key="3">
    <source>
        <dbReference type="Proteomes" id="UP000658225"/>
    </source>
</evidence>
<gene>
    <name evidence="2" type="ORF">H4683_001300</name>
</gene>
<accession>A0A927MGL8</accession>
<sequence length="414" mass="48033">MKAINIEIQNLTKRSTLLGVESEANQLVYGYYKDGQSIKLQEDNLKVTEKEYRNIQEKYNEGLSAKGDVLRAKKGLREAELAVKSAKLKLDETTLQLNQKIGKELNAEHKIQILSEFSLLSSTEYDAEIMAKEMKDKHPSIVLIRKKLQEYKNILNRIDSLPNLDEAKYVKQLNGFEQQISNLTNKMDDAKTIAKEEELDKSKSGEEKIEIEAVHKKVSQEYNKARDEGSLSKVEEENYLKNISSFEKKIKNLTDKMDEADSEIQEAVAALGLWQNERVEVETAHEAVLKEYNKSLEEQRKAKLELKEYYANEIQKTEIELVKQERRLTSKVTQFATQFEVLRGQIKLAEEKVEEINTLYDQQKELYDFGEIIFLDVQKSQQSGLADQMELANYQLDYQILKEEFILFKNGYIM</sequence>
<dbReference type="Gene3D" id="1.20.1600.10">
    <property type="entry name" value="Outer membrane efflux proteins (OEP)"/>
    <property type="match status" value="2"/>
</dbReference>
<dbReference type="AlphaFoldDB" id="A0A927MGL8"/>
<protein>
    <submittedName>
        <fullName evidence="2">Uncharacterized protein YqgQ</fullName>
    </submittedName>
</protein>
<keyword evidence="3" id="KW-1185">Reference proteome</keyword>
<dbReference type="Proteomes" id="UP000658225">
    <property type="component" value="Unassembled WGS sequence"/>
</dbReference>
<reference evidence="2" key="1">
    <citation type="submission" date="2020-10" db="EMBL/GenBank/DDBJ databases">
        <title>Genomic Encyclopedia of Type Strains, Phase IV (KMG-IV): sequencing the most valuable type-strain genomes for metagenomic binning, comparative biology and taxonomic classification.</title>
        <authorList>
            <person name="Goeker M."/>
        </authorList>
    </citation>
    <scope>NUCLEOTIDE SEQUENCE</scope>
    <source>
        <strain evidence="2">DSM 13886</strain>
    </source>
</reference>
<dbReference type="GO" id="GO:0015562">
    <property type="term" value="F:efflux transmembrane transporter activity"/>
    <property type="evidence" value="ECO:0007669"/>
    <property type="project" value="InterPro"/>
</dbReference>
<feature type="coiled-coil region" evidence="1">
    <location>
        <begin position="166"/>
        <end position="200"/>
    </location>
</feature>
<dbReference type="SUPFAM" id="SSF56954">
    <property type="entry name" value="Outer membrane efflux proteins (OEP)"/>
    <property type="match status" value="2"/>
</dbReference>
<organism evidence="2 3">
    <name type="scientific">Sporosarcina limicola</name>
    <dbReference type="NCBI Taxonomy" id="34101"/>
    <lineage>
        <taxon>Bacteria</taxon>
        <taxon>Bacillati</taxon>
        <taxon>Bacillota</taxon>
        <taxon>Bacilli</taxon>
        <taxon>Bacillales</taxon>
        <taxon>Caryophanaceae</taxon>
        <taxon>Sporosarcina</taxon>
    </lineage>
</organism>
<keyword evidence="1" id="KW-0175">Coiled coil</keyword>
<comment type="caution">
    <text evidence="2">The sequence shown here is derived from an EMBL/GenBank/DDBJ whole genome shotgun (WGS) entry which is preliminary data.</text>
</comment>
<name>A0A927MGL8_9BACL</name>
<evidence type="ECO:0000313" key="2">
    <source>
        <dbReference type="EMBL" id="MBE1554225.1"/>
    </source>
</evidence>
<feature type="coiled-coil region" evidence="1">
    <location>
        <begin position="38"/>
        <end position="96"/>
    </location>
</feature>
<feature type="coiled-coil region" evidence="1">
    <location>
        <begin position="236"/>
        <end position="366"/>
    </location>
</feature>
<dbReference type="EMBL" id="JADBEL010000005">
    <property type="protein sequence ID" value="MBE1554225.1"/>
    <property type="molecule type" value="Genomic_DNA"/>
</dbReference>